<dbReference type="AlphaFoldDB" id="A0ABD6A8S9"/>
<gene>
    <name evidence="5" type="ORF">ACFQPE_09190</name>
</gene>
<dbReference type="GO" id="GO:0016491">
    <property type="term" value="F:oxidoreductase activity"/>
    <property type="evidence" value="ECO:0007669"/>
    <property type="project" value="UniProtKB-KW"/>
</dbReference>
<sequence length="338" mass="36472">MAQAAAERELTMSRAMVEAIATEMRGDDEVFVMGEDVADYGGIFDSTQGLLEEFGRDRVMDVPISETAFIGAAVGAAQQGMRPIAELMFVDFFGVCMDQIYNQMAKNTYMSGGAVNVPMVLMTAVGGTYNDAAQHSQTLYGTFAHLPGMKVVVPSTAYDAKGLMHAAIRDDNPVVYMFHKRLMGLGWMPAPEGPKTPVPEEDYEIPFGEADVKREGDDATVVTLGLHVHRALEAAEALADDGVEAEVIDLRTLVPLDTETVVESVRKTGRLVVVDEDYRSFGLTGEIVARVAEGALSDLEAVERLAIPDVPIPYARPLEREVNPGVEDIAEAVRATGA</sequence>
<dbReference type="GeneID" id="79316379"/>
<reference evidence="5 6" key="1">
    <citation type="journal article" date="2019" name="Int. J. Syst. Evol. Microbiol.">
        <title>The Global Catalogue of Microorganisms (GCM) 10K type strain sequencing project: providing services to taxonomists for standard genome sequencing and annotation.</title>
        <authorList>
            <consortium name="The Broad Institute Genomics Platform"/>
            <consortium name="The Broad Institute Genome Sequencing Center for Infectious Disease"/>
            <person name="Wu L."/>
            <person name="Ma J."/>
        </authorList>
    </citation>
    <scope>NUCLEOTIDE SEQUENCE [LARGE SCALE GENOMIC DNA]</scope>
    <source>
        <strain evidence="5 6">PSR21</strain>
    </source>
</reference>
<dbReference type="Gene3D" id="3.40.50.920">
    <property type="match status" value="1"/>
</dbReference>
<evidence type="ECO:0000256" key="2">
    <source>
        <dbReference type="ARBA" id="ARBA00023002"/>
    </source>
</evidence>
<name>A0ABD6A8S9_9EURY</name>
<dbReference type="Gene3D" id="3.40.50.970">
    <property type="match status" value="1"/>
</dbReference>
<protein>
    <submittedName>
        <fullName evidence="5">Alpha-ketoacid dehydrogenase subunit beta</fullName>
        <ecNumber evidence="5">1.2.4.-</ecNumber>
    </submittedName>
</protein>
<dbReference type="SMART" id="SM00861">
    <property type="entry name" value="Transket_pyr"/>
    <property type="match status" value="1"/>
</dbReference>
<dbReference type="Pfam" id="PF02780">
    <property type="entry name" value="Transketolase_C"/>
    <property type="match status" value="1"/>
</dbReference>
<comment type="cofactor">
    <cofactor evidence="1">
        <name>thiamine diphosphate</name>
        <dbReference type="ChEBI" id="CHEBI:58937"/>
    </cofactor>
</comment>
<dbReference type="NCBIfam" id="NF006667">
    <property type="entry name" value="PRK09212.1"/>
    <property type="match status" value="1"/>
</dbReference>
<proteinExistence type="predicted"/>
<dbReference type="SUPFAM" id="SSF52922">
    <property type="entry name" value="TK C-terminal domain-like"/>
    <property type="match status" value="1"/>
</dbReference>
<dbReference type="InterPro" id="IPR029061">
    <property type="entry name" value="THDP-binding"/>
</dbReference>
<dbReference type="EMBL" id="JBHTBF010000002">
    <property type="protein sequence ID" value="MFC7316969.1"/>
    <property type="molecule type" value="Genomic_DNA"/>
</dbReference>
<dbReference type="Proteomes" id="UP001596547">
    <property type="component" value="Unassembled WGS sequence"/>
</dbReference>
<dbReference type="InterPro" id="IPR009014">
    <property type="entry name" value="Transketo_C/PFOR_II"/>
</dbReference>
<keyword evidence="2 5" id="KW-0560">Oxidoreductase</keyword>
<keyword evidence="6" id="KW-1185">Reference proteome</keyword>
<dbReference type="CDD" id="cd07036">
    <property type="entry name" value="TPP_PYR_E1-PDHc-beta_like"/>
    <property type="match status" value="1"/>
</dbReference>
<evidence type="ECO:0000313" key="6">
    <source>
        <dbReference type="Proteomes" id="UP001596547"/>
    </source>
</evidence>
<accession>A0ABD6A8S9</accession>
<dbReference type="EC" id="1.2.4.-" evidence="5"/>
<evidence type="ECO:0000313" key="5">
    <source>
        <dbReference type="EMBL" id="MFC7316969.1"/>
    </source>
</evidence>
<evidence type="ECO:0000259" key="4">
    <source>
        <dbReference type="SMART" id="SM00861"/>
    </source>
</evidence>
<dbReference type="RefSeq" id="WP_276303773.1">
    <property type="nucleotide sequence ID" value="NZ_CP119992.1"/>
</dbReference>
<dbReference type="Pfam" id="PF02779">
    <property type="entry name" value="Transket_pyr"/>
    <property type="match status" value="1"/>
</dbReference>
<dbReference type="PANTHER" id="PTHR43257:SF2">
    <property type="entry name" value="PYRUVATE DEHYDROGENASE E1 COMPONENT SUBUNIT BETA"/>
    <property type="match status" value="1"/>
</dbReference>
<evidence type="ECO:0000256" key="3">
    <source>
        <dbReference type="ARBA" id="ARBA00023052"/>
    </source>
</evidence>
<dbReference type="InterPro" id="IPR033248">
    <property type="entry name" value="Transketolase_C"/>
</dbReference>
<dbReference type="GO" id="GO:0044272">
    <property type="term" value="P:sulfur compound biosynthetic process"/>
    <property type="evidence" value="ECO:0007669"/>
    <property type="project" value="UniProtKB-ARBA"/>
</dbReference>
<dbReference type="GO" id="GO:0006082">
    <property type="term" value="P:organic acid metabolic process"/>
    <property type="evidence" value="ECO:0007669"/>
    <property type="project" value="UniProtKB-ARBA"/>
</dbReference>
<comment type="caution">
    <text evidence="5">The sequence shown here is derived from an EMBL/GenBank/DDBJ whole genome shotgun (WGS) entry which is preliminary data.</text>
</comment>
<dbReference type="FunFam" id="3.40.50.920:FF:000001">
    <property type="entry name" value="Pyruvate dehydrogenase E1 beta subunit"/>
    <property type="match status" value="1"/>
</dbReference>
<evidence type="ECO:0000256" key="1">
    <source>
        <dbReference type="ARBA" id="ARBA00001964"/>
    </source>
</evidence>
<keyword evidence="3" id="KW-0786">Thiamine pyrophosphate</keyword>
<dbReference type="InterPro" id="IPR005475">
    <property type="entry name" value="Transketolase-like_Pyr-bd"/>
</dbReference>
<dbReference type="SUPFAM" id="SSF52518">
    <property type="entry name" value="Thiamin diphosphate-binding fold (THDP-binding)"/>
    <property type="match status" value="1"/>
</dbReference>
<feature type="domain" description="Transketolase-like pyrimidine-binding" evidence="4">
    <location>
        <begin position="10"/>
        <end position="185"/>
    </location>
</feature>
<dbReference type="PANTHER" id="PTHR43257">
    <property type="entry name" value="PYRUVATE DEHYDROGENASE E1 COMPONENT BETA SUBUNIT"/>
    <property type="match status" value="1"/>
</dbReference>
<organism evidence="5 6">
    <name type="scientific">Halomarina halobia</name>
    <dbReference type="NCBI Taxonomy" id="3033386"/>
    <lineage>
        <taxon>Archaea</taxon>
        <taxon>Methanobacteriati</taxon>
        <taxon>Methanobacteriota</taxon>
        <taxon>Stenosarchaea group</taxon>
        <taxon>Halobacteria</taxon>
        <taxon>Halobacteriales</taxon>
        <taxon>Natronomonadaceae</taxon>
        <taxon>Halomarina</taxon>
    </lineage>
</organism>
<dbReference type="FunFam" id="3.40.50.970:FF:000001">
    <property type="entry name" value="Pyruvate dehydrogenase E1 beta subunit"/>
    <property type="match status" value="1"/>
</dbReference>